<dbReference type="PROSITE" id="PS01360">
    <property type="entry name" value="ZF_MYND_1"/>
    <property type="match status" value="1"/>
</dbReference>
<evidence type="ECO:0000256" key="3">
    <source>
        <dbReference type="ARBA" id="ARBA00022833"/>
    </source>
</evidence>
<keyword evidence="2 4" id="KW-0863">Zinc-finger</keyword>
<evidence type="ECO:0000313" key="8">
    <source>
        <dbReference type="Proteomes" id="UP001578633"/>
    </source>
</evidence>
<dbReference type="EMBL" id="JBHGVX010000002">
    <property type="protein sequence ID" value="KAL1798263.1"/>
    <property type="molecule type" value="Genomic_DNA"/>
</dbReference>
<name>A0ABR3UP95_9PLEO</name>
<dbReference type="Pfam" id="PF14737">
    <property type="entry name" value="DUF4470"/>
    <property type="match status" value="1"/>
</dbReference>
<evidence type="ECO:0000313" key="7">
    <source>
        <dbReference type="EMBL" id="KAL1798263.1"/>
    </source>
</evidence>
<dbReference type="RefSeq" id="XP_069308847.1">
    <property type="nucleotide sequence ID" value="XM_069449027.1"/>
</dbReference>
<dbReference type="Proteomes" id="UP001578633">
    <property type="component" value="Chromosome 2"/>
</dbReference>
<feature type="domain" description="MYND-type" evidence="6">
    <location>
        <begin position="1136"/>
        <end position="1179"/>
    </location>
</feature>
<evidence type="ECO:0000256" key="1">
    <source>
        <dbReference type="ARBA" id="ARBA00022723"/>
    </source>
</evidence>
<organism evidence="7 8">
    <name type="scientific">Alternaria dauci</name>
    <dbReference type="NCBI Taxonomy" id="48095"/>
    <lineage>
        <taxon>Eukaryota</taxon>
        <taxon>Fungi</taxon>
        <taxon>Dikarya</taxon>
        <taxon>Ascomycota</taxon>
        <taxon>Pezizomycotina</taxon>
        <taxon>Dothideomycetes</taxon>
        <taxon>Pleosporomycetidae</taxon>
        <taxon>Pleosporales</taxon>
        <taxon>Pleosporineae</taxon>
        <taxon>Pleosporaceae</taxon>
        <taxon>Alternaria</taxon>
        <taxon>Alternaria sect. Porri</taxon>
    </lineage>
</organism>
<dbReference type="Gene3D" id="6.10.140.2220">
    <property type="match status" value="1"/>
</dbReference>
<dbReference type="InterPro" id="IPR002893">
    <property type="entry name" value="Znf_MYND"/>
</dbReference>
<evidence type="ECO:0000256" key="2">
    <source>
        <dbReference type="ARBA" id="ARBA00022771"/>
    </source>
</evidence>
<accession>A0ABR3UP95</accession>
<evidence type="ECO:0000256" key="5">
    <source>
        <dbReference type="SAM" id="MobiDB-lite"/>
    </source>
</evidence>
<dbReference type="GeneID" id="96082622"/>
<keyword evidence="1" id="KW-0479">Metal-binding</keyword>
<keyword evidence="3" id="KW-0862">Zinc</keyword>
<protein>
    <recommendedName>
        <fullName evidence="6">MYND-type domain-containing protein</fullName>
    </recommendedName>
</protein>
<proteinExistence type="predicted"/>
<dbReference type="SUPFAM" id="SSF144232">
    <property type="entry name" value="HIT/MYND zinc finger-like"/>
    <property type="match status" value="1"/>
</dbReference>
<keyword evidence="8" id="KW-1185">Reference proteome</keyword>
<gene>
    <name evidence="7" type="ORF">ACET3X_002300</name>
</gene>
<dbReference type="PROSITE" id="PS50865">
    <property type="entry name" value="ZF_MYND_2"/>
    <property type="match status" value="1"/>
</dbReference>
<sequence>MSLKPAHITQGPYFYPVGNTPAVCLTQALPPEQDAALLLLGCGDIRSILFTAYSGAGSDNRKLDFTCCDIEAEIIARNILALTLILDDISGTRSASLLQSQSKKLVKLAQSLKSSDEGPYSTIIRFCDSVTLKNTVKLWKLYALEPGQDQTYDETQTMLKAQWKDAKDLQAKTTTGTGFTGNGTRAIAPQLAQGIQDLDKFHRTYWNSGTCLEDNKAIKNLSTVNPMFVCNCSGLILHYSTNSPLLVPNDSTKGKVSNAIQASLAQLSAWCVAFRKASTRVTLRHVNSEAVALCHVLQHQRAYGESHTAHWYRSTWTYTPLVLDATDYEQGGPTPLIFDVVDTSSLLNHVGCLNILAATASLIRQSTSSVLQMEMLLPSEIDIAASAKALLCGHLPTVALLLGLRPVQYWANATTSFPGLAENDTFCAAASRPIVLWKTFDTSSIHYDAAELARLVLSVYLSMFEHESWTYNFSMLDLGYRERKKRRLGAYQLYSRAGFVSLLQHTKVSDVVDWSPFMQALIKEGILNDITLDMGPYNFHSLLVHLDMLSLWKVEDSLEWWYPRTFELGDSFRSWKGIPAVMCVTLIVPHNKVSMFGDLGKGHGTPLCHIQLTPSVSMKEAIYADIQLGFGTIEASGTAFTNEYRLTVREDEKGWEGGSPLIVSTMVSTCSLVKYEDAACGVAFALKSTPMAVHQLMPQFSMLSCVHESAVGQEDVFVSQHRPGFKGFISVNENAAPQQNLATDVVATIHPVIKRGSNDIGSLRVHYTIYPGQAQQILQTGGSVEFEMPTAFTLRLIIGKRYRKDLLLPFPLDASSAKTKIARKLLWIRHTATVEGAQALFMRPDNLLPVRFGEQSGVSLEQLHYIQPDVLPKIHLGQHASYFRWISAHTSPLTTLSTSEFRAYNKFRADEASTMPARLGVKGCLQTIFALLVGAEGRGQARIFQFCTATSYFGILYVDSVRMDVSNQSIFADAAFIPCHLSTENGPLPAVLAKRNDNMARFRMKDDEVKFWKHILPGLAERCRQWQQKSTCEYKTPGCIPISTDHDQRYMCTCGVGIFPVNYLQDLKPSKEFFKHAVRVAVPVIFASPINTDNPGSVVPPPPSAMPSSVPEAAKPAPIPRLKPRLVELGQKQRTCWECGVKRSKDGSMLSKCASCKVAQYCSADCQNRNWRREHKQLCTRLQEG</sequence>
<comment type="caution">
    <text evidence="7">The sequence shown here is derived from an EMBL/GenBank/DDBJ whole genome shotgun (WGS) entry which is preliminary data.</text>
</comment>
<dbReference type="InterPro" id="IPR027974">
    <property type="entry name" value="DUF4470"/>
</dbReference>
<evidence type="ECO:0000256" key="4">
    <source>
        <dbReference type="PROSITE-ProRule" id="PRU00134"/>
    </source>
</evidence>
<feature type="region of interest" description="Disordered" evidence="5">
    <location>
        <begin position="1096"/>
        <end position="1117"/>
    </location>
</feature>
<reference evidence="7 8" key="1">
    <citation type="submission" date="2024-09" db="EMBL/GenBank/DDBJ databases">
        <title>T2T genomes of carrot and Alternaria dauci and their utility for understanding host-pathogen interaction during carrot leaf blight disease.</title>
        <authorList>
            <person name="Liu W."/>
            <person name="Xu S."/>
            <person name="Ou C."/>
            <person name="Liu X."/>
            <person name="Zhuang F."/>
            <person name="Deng X.W."/>
        </authorList>
    </citation>
    <scope>NUCLEOTIDE SEQUENCE [LARGE SCALE GENOMIC DNA]</scope>
    <source>
        <strain evidence="7 8">A2016</strain>
    </source>
</reference>
<dbReference type="Pfam" id="PF01753">
    <property type="entry name" value="zf-MYND"/>
    <property type="match status" value="1"/>
</dbReference>
<evidence type="ECO:0000259" key="6">
    <source>
        <dbReference type="PROSITE" id="PS50865"/>
    </source>
</evidence>